<gene>
    <name evidence="3" type="ORF">C469_13755</name>
</gene>
<dbReference type="Pfam" id="PF00296">
    <property type="entry name" value="Bac_luciferase"/>
    <property type="match status" value="1"/>
</dbReference>
<dbReference type="Gene3D" id="3.20.20.30">
    <property type="entry name" value="Luciferase-like domain"/>
    <property type="match status" value="1"/>
</dbReference>
<dbReference type="STRING" id="1227482.C469_13755"/>
<dbReference type="OrthoDB" id="167712at2157"/>
<dbReference type="Proteomes" id="UP000011650">
    <property type="component" value="Unassembled WGS sequence"/>
</dbReference>
<accession>M0NM94</accession>
<proteinExistence type="predicted"/>
<dbReference type="SUPFAM" id="SSF51679">
    <property type="entry name" value="Bacterial luciferase-like"/>
    <property type="match status" value="1"/>
</dbReference>
<reference evidence="3 4" key="1">
    <citation type="journal article" date="2014" name="PLoS Genet.">
        <title>Phylogenetically driven sequencing of extremely halophilic archaea reveals strategies for static and dynamic osmo-response.</title>
        <authorList>
            <person name="Becker E.A."/>
            <person name="Seitzer P.M."/>
            <person name="Tritt A."/>
            <person name="Larsen D."/>
            <person name="Krusor M."/>
            <person name="Yao A.I."/>
            <person name="Wu D."/>
            <person name="Madern D."/>
            <person name="Eisen J.A."/>
            <person name="Darling A.E."/>
            <person name="Facciotti M.T."/>
        </authorList>
    </citation>
    <scope>NUCLEOTIDE SEQUENCE [LARGE SCALE GENOMIC DNA]</scope>
    <source>
        <strain evidence="3 4">DSM 21995</strain>
    </source>
</reference>
<keyword evidence="1" id="KW-0560">Oxidoreductase</keyword>
<keyword evidence="3" id="KW-0503">Monooxygenase</keyword>
<sequence>MSDASESDAGSDGTDTDDRLGVLFALRDEPALVARAEQLGYESAWAAEGQGKSAFGKLERWAVHTERIGLATGIVNVFSRTPAAIAQAAATLDAHSGGRAILGLGVAHPGVVEGFHGAEFERPLPRMAEYIRLVRRYLRGDPEGFDGEFFSPSRTAFWEAFEPERASIPIYNGALGPGNVRLTGQFADGWVPNLYPDSRFEEAKGWLADGAARGDRDPAAIDVAMYVLTAVDEDPERARRAAAEHVAYYLRDIPGYYDRAAVEAGFEEVVEAVREAPSTDAGAEHVADGLLDHLAVVGTPEQARAQLDHLREIGVDLPIVRAPAGSDREWVERTLEAFAPSK</sequence>
<protein>
    <submittedName>
        <fullName evidence="3">Luciferase-like monooxygenase</fullName>
    </submittedName>
</protein>
<dbReference type="InterPro" id="IPR050564">
    <property type="entry name" value="F420-G6PD/mer"/>
</dbReference>
<dbReference type="AlphaFoldDB" id="M0NM94"/>
<dbReference type="GO" id="GO:0016705">
    <property type="term" value="F:oxidoreductase activity, acting on paired donors, with incorporation or reduction of molecular oxygen"/>
    <property type="evidence" value="ECO:0007669"/>
    <property type="project" value="InterPro"/>
</dbReference>
<keyword evidence="4" id="KW-1185">Reference proteome</keyword>
<dbReference type="CDD" id="cd01097">
    <property type="entry name" value="Tetrahydromethanopterin_reductase"/>
    <property type="match status" value="1"/>
</dbReference>
<organism evidence="3 4">
    <name type="scientific">Halorubrum lipolyticum DSM 21995</name>
    <dbReference type="NCBI Taxonomy" id="1227482"/>
    <lineage>
        <taxon>Archaea</taxon>
        <taxon>Methanobacteriati</taxon>
        <taxon>Methanobacteriota</taxon>
        <taxon>Stenosarchaea group</taxon>
        <taxon>Halobacteria</taxon>
        <taxon>Halobacteriales</taxon>
        <taxon>Haloferacaceae</taxon>
        <taxon>Halorubrum</taxon>
    </lineage>
</organism>
<dbReference type="RefSeq" id="WP_008007523.1">
    <property type="nucleotide sequence ID" value="NZ_AOJG01000038.1"/>
</dbReference>
<dbReference type="EMBL" id="AOJG01000038">
    <property type="protein sequence ID" value="EMA58279.1"/>
    <property type="molecule type" value="Genomic_DNA"/>
</dbReference>
<name>M0NM94_9EURY</name>
<evidence type="ECO:0000259" key="2">
    <source>
        <dbReference type="Pfam" id="PF00296"/>
    </source>
</evidence>
<dbReference type="PATRIC" id="fig|1227482.3.peg.2784"/>
<evidence type="ECO:0000313" key="4">
    <source>
        <dbReference type="Proteomes" id="UP000011650"/>
    </source>
</evidence>
<evidence type="ECO:0000256" key="1">
    <source>
        <dbReference type="ARBA" id="ARBA00023002"/>
    </source>
</evidence>
<dbReference type="InterPro" id="IPR036661">
    <property type="entry name" value="Luciferase-like_sf"/>
</dbReference>
<dbReference type="PANTHER" id="PTHR43244:SF1">
    <property type="entry name" value="5,10-METHYLENETETRAHYDROMETHANOPTERIN REDUCTASE"/>
    <property type="match status" value="1"/>
</dbReference>
<comment type="caution">
    <text evidence="3">The sequence shown here is derived from an EMBL/GenBank/DDBJ whole genome shotgun (WGS) entry which is preliminary data.</text>
</comment>
<dbReference type="InterPro" id="IPR011251">
    <property type="entry name" value="Luciferase-like_dom"/>
</dbReference>
<feature type="domain" description="Luciferase-like" evidence="2">
    <location>
        <begin position="18"/>
        <end position="316"/>
    </location>
</feature>
<dbReference type="PANTHER" id="PTHR43244">
    <property type="match status" value="1"/>
</dbReference>
<dbReference type="GO" id="GO:0004497">
    <property type="term" value="F:monooxygenase activity"/>
    <property type="evidence" value="ECO:0007669"/>
    <property type="project" value="UniProtKB-KW"/>
</dbReference>
<evidence type="ECO:0000313" key="3">
    <source>
        <dbReference type="EMBL" id="EMA58279.1"/>
    </source>
</evidence>